<gene>
    <name evidence="6" type="primary">rnd</name>
    <name evidence="8" type="ORF">Tel_03120</name>
</gene>
<evidence type="ECO:0000256" key="1">
    <source>
        <dbReference type="ARBA" id="ARBA00022490"/>
    </source>
</evidence>
<dbReference type="InterPro" id="IPR006292">
    <property type="entry name" value="RNase_D"/>
</dbReference>
<dbReference type="GO" id="GO:0042780">
    <property type="term" value="P:tRNA 3'-end processing"/>
    <property type="evidence" value="ECO:0007669"/>
    <property type="project" value="UniProtKB-UniRule"/>
</dbReference>
<dbReference type="HAMAP" id="MF_01899">
    <property type="entry name" value="RNase_D"/>
    <property type="match status" value="1"/>
</dbReference>
<evidence type="ECO:0000313" key="8">
    <source>
        <dbReference type="EMBL" id="ALP52218.1"/>
    </source>
</evidence>
<dbReference type="EMBL" id="CP013099">
    <property type="protein sequence ID" value="ALP52218.1"/>
    <property type="molecule type" value="Genomic_DNA"/>
</dbReference>
<dbReference type="Gene3D" id="1.10.150.80">
    <property type="entry name" value="HRDC domain"/>
    <property type="match status" value="1"/>
</dbReference>
<dbReference type="NCBIfam" id="TIGR01388">
    <property type="entry name" value="rnd"/>
    <property type="match status" value="1"/>
</dbReference>
<evidence type="ECO:0000256" key="4">
    <source>
        <dbReference type="ARBA" id="ARBA00022801"/>
    </source>
</evidence>
<dbReference type="Proteomes" id="UP000055136">
    <property type="component" value="Chromosome"/>
</dbReference>
<dbReference type="PANTHER" id="PTHR47649">
    <property type="entry name" value="RIBONUCLEASE D"/>
    <property type="match status" value="1"/>
</dbReference>
<comment type="catalytic activity">
    <reaction evidence="6">
        <text>Exonucleolytic cleavage that removes extra residues from the 3'-terminus of tRNA to produce 5'-mononucleotides.</text>
        <dbReference type="EC" id="3.1.13.5"/>
    </reaction>
</comment>
<dbReference type="Pfam" id="PF00570">
    <property type="entry name" value="HRDC"/>
    <property type="match status" value="1"/>
</dbReference>
<dbReference type="GO" id="GO:0033890">
    <property type="term" value="F:ribonuclease D activity"/>
    <property type="evidence" value="ECO:0007669"/>
    <property type="project" value="UniProtKB-UniRule"/>
</dbReference>
<dbReference type="SUPFAM" id="SSF53098">
    <property type="entry name" value="Ribonuclease H-like"/>
    <property type="match status" value="1"/>
</dbReference>
<keyword evidence="5 6" id="KW-0269">Exonuclease</keyword>
<dbReference type="InterPro" id="IPR002562">
    <property type="entry name" value="3'-5'_exonuclease_dom"/>
</dbReference>
<dbReference type="KEGG" id="tee:Tel_03120"/>
<dbReference type="GO" id="GO:0000166">
    <property type="term" value="F:nucleotide binding"/>
    <property type="evidence" value="ECO:0007669"/>
    <property type="project" value="InterPro"/>
</dbReference>
<dbReference type="SMART" id="SM00474">
    <property type="entry name" value="35EXOc"/>
    <property type="match status" value="1"/>
</dbReference>
<evidence type="ECO:0000259" key="7">
    <source>
        <dbReference type="PROSITE" id="PS50967"/>
    </source>
</evidence>
<keyword evidence="3 6" id="KW-0540">Nuclease</keyword>
<dbReference type="EC" id="3.1.13.5" evidence="6"/>
<dbReference type="GO" id="GO:0003676">
    <property type="term" value="F:nucleic acid binding"/>
    <property type="evidence" value="ECO:0007669"/>
    <property type="project" value="InterPro"/>
</dbReference>
<dbReference type="PROSITE" id="PS50967">
    <property type="entry name" value="HRDC"/>
    <property type="match status" value="1"/>
</dbReference>
<dbReference type="InterPro" id="IPR044876">
    <property type="entry name" value="HRDC_dom_sf"/>
</dbReference>
<dbReference type="Gene3D" id="3.30.420.10">
    <property type="entry name" value="Ribonuclease H-like superfamily/Ribonuclease H"/>
    <property type="match status" value="1"/>
</dbReference>
<dbReference type="SUPFAM" id="SSF47819">
    <property type="entry name" value="HRDC-like"/>
    <property type="match status" value="2"/>
</dbReference>
<dbReference type="Pfam" id="PF01612">
    <property type="entry name" value="DNA_pol_A_exo1"/>
    <property type="match status" value="1"/>
</dbReference>
<keyword evidence="4 6" id="KW-0378">Hydrolase</keyword>
<feature type="domain" description="HRDC" evidence="7">
    <location>
        <begin position="210"/>
        <end position="290"/>
    </location>
</feature>
<dbReference type="InterPro" id="IPR002121">
    <property type="entry name" value="HRDC_dom"/>
</dbReference>
<keyword evidence="2 6" id="KW-0819">tRNA processing</keyword>
<dbReference type="CDD" id="cd06142">
    <property type="entry name" value="RNaseD_exo"/>
    <property type="match status" value="1"/>
</dbReference>
<comment type="cofactor">
    <cofactor evidence="6">
        <name>a divalent metal cation</name>
        <dbReference type="ChEBI" id="CHEBI:60240"/>
    </cofactor>
</comment>
<proteinExistence type="inferred from homology"/>
<dbReference type="InterPro" id="IPR010997">
    <property type="entry name" value="HRDC-like_sf"/>
</dbReference>
<dbReference type="GO" id="GO:0005737">
    <property type="term" value="C:cytoplasm"/>
    <property type="evidence" value="ECO:0007669"/>
    <property type="project" value="UniProtKB-SubCell"/>
</dbReference>
<evidence type="ECO:0000256" key="3">
    <source>
        <dbReference type="ARBA" id="ARBA00022722"/>
    </source>
</evidence>
<dbReference type="InterPro" id="IPR012337">
    <property type="entry name" value="RNaseH-like_sf"/>
</dbReference>
<sequence>METRFINQPADLEHLCRELAHSSFVAVDTEFVREQTYYPQLALIQIADDTRIACIDPLAIEDLSPLKALFANPAVTKVFHAADQDLEIFYLLFGELPQPLFDTQVAATVLGQGEQIGYAALVKDVLDIELDKSHTRTDWLQRPLDAKQISYAEDDVRHLARLYPLQLEALQRQGRADWLDEDFAALIDPTRYQVDPQGTWQRVKGSNKLRGVQLAILQQLCAWREQLAMDKDKPRRWIAADNVVLDIARLRPKDLKALEKIRGIPTGLVQRNGQRLLQCVREGEALPKDEWPTQARPKRLTDADDALVDVLSAIVKLSAAEHRISPATLAGRKALEALVRGERELPILTGWRRRHGGQQLLDFLSGDGRLAVQAGRLNLTP</sequence>
<name>A0A0S2TAP5_9GAMM</name>
<organism evidence="8 9">
    <name type="scientific">Candidatus Tenderia electrophaga</name>
    <dbReference type="NCBI Taxonomy" id="1748243"/>
    <lineage>
        <taxon>Bacteria</taxon>
        <taxon>Pseudomonadati</taxon>
        <taxon>Pseudomonadota</taxon>
        <taxon>Gammaproteobacteria</taxon>
        <taxon>Candidatus Tenderiales</taxon>
        <taxon>Candidatus Tenderiaceae</taxon>
        <taxon>Candidatus Tenderia</taxon>
    </lineage>
</organism>
<evidence type="ECO:0000256" key="6">
    <source>
        <dbReference type="HAMAP-Rule" id="MF_01899"/>
    </source>
</evidence>
<keyword evidence="1 6" id="KW-0963">Cytoplasm</keyword>
<dbReference type="STRING" id="1748243.Tel_03120"/>
<dbReference type="InterPro" id="IPR051086">
    <property type="entry name" value="RNase_D-like"/>
</dbReference>
<comment type="function">
    <text evidence="6">Exonuclease involved in the 3' processing of various precursor tRNAs. Initiates hydrolysis at the 3'-terminus of an RNA molecule and releases 5'-mononucleotides.</text>
</comment>
<dbReference type="AlphaFoldDB" id="A0A0S2TAP5"/>
<reference evidence="8" key="1">
    <citation type="submission" date="2015-10" db="EMBL/GenBank/DDBJ databases">
        <title>Description of Candidatus Tenderia electrophaga gen. nov, sp. nov., an Uncultivated Electroautotroph from a Biocathode Enrichment.</title>
        <authorList>
            <person name="Eddie B.J."/>
            <person name="Malanoski A.P."/>
            <person name="Wang Z."/>
            <person name="Hall R.J."/>
            <person name="Oh S.D."/>
            <person name="Heiner C."/>
            <person name="Lin B."/>
            <person name="Strycharz-Glaven S.M."/>
        </authorList>
    </citation>
    <scope>NUCLEOTIDE SEQUENCE [LARGE SCALE GENOMIC DNA]</scope>
    <source>
        <strain evidence="8">NRL1</strain>
    </source>
</reference>
<keyword evidence="9" id="KW-1185">Reference proteome</keyword>
<evidence type="ECO:0000256" key="5">
    <source>
        <dbReference type="ARBA" id="ARBA00022839"/>
    </source>
</evidence>
<evidence type="ECO:0000313" key="9">
    <source>
        <dbReference type="Proteomes" id="UP000055136"/>
    </source>
</evidence>
<dbReference type="SMART" id="SM00341">
    <property type="entry name" value="HRDC"/>
    <property type="match status" value="1"/>
</dbReference>
<accession>A0A0S2TAP5</accession>
<comment type="similarity">
    <text evidence="6">Belongs to the RNase D family.</text>
</comment>
<evidence type="ECO:0000256" key="2">
    <source>
        <dbReference type="ARBA" id="ARBA00022694"/>
    </source>
</evidence>
<dbReference type="GO" id="GO:0008408">
    <property type="term" value="F:3'-5' exonuclease activity"/>
    <property type="evidence" value="ECO:0007669"/>
    <property type="project" value="InterPro"/>
</dbReference>
<comment type="subcellular location">
    <subcellularLocation>
        <location evidence="6">Cytoplasm</location>
    </subcellularLocation>
</comment>
<dbReference type="PANTHER" id="PTHR47649:SF1">
    <property type="entry name" value="RIBONUCLEASE D"/>
    <property type="match status" value="1"/>
</dbReference>
<dbReference type="InterPro" id="IPR036397">
    <property type="entry name" value="RNaseH_sf"/>
</dbReference>
<protein>
    <recommendedName>
        <fullName evidence="6">Ribonuclease D</fullName>
        <shortName evidence="6">RNase D</shortName>
        <ecNumber evidence="6">3.1.13.5</ecNumber>
    </recommendedName>
</protein>